<comment type="caution">
    <text evidence="1">The sequence shown here is derived from an EMBL/GenBank/DDBJ whole genome shotgun (WGS) entry which is preliminary data.</text>
</comment>
<evidence type="ECO:0000313" key="1">
    <source>
        <dbReference type="EMBL" id="KAL2822487.1"/>
    </source>
</evidence>
<proteinExistence type="predicted"/>
<gene>
    <name evidence="1" type="ORF">BJX63DRAFT_427054</name>
</gene>
<organism evidence="1 2">
    <name type="scientific">Aspergillus granulosus</name>
    <dbReference type="NCBI Taxonomy" id="176169"/>
    <lineage>
        <taxon>Eukaryota</taxon>
        <taxon>Fungi</taxon>
        <taxon>Dikarya</taxon>
        <taxon>Ascomycota</taxon>
        <taxon>Pezizomycotina</taxon>
        <taxon>Eurotiomycetes</taxon>
        <taxon>Eurotiomycetidae</taxon>
        <taxon>Eurotiales</taxon>
        <taxon>Aspergillaceae</taxon>
        <taxon>Aspergillus</taxon>
        <taxon>Aspergillus subgen. Nidulantes</taxon>
    </lineage>
</organism>
<sequence>MSHLPLFESALSTLYGPVDAASLPSPETWTPPERSGGHKGRYLWTDAFGVLNLLTLHREYTRLNHASNTAKGGDIYLTLAARLISTVHEVLGRTRDGRSRLPGASDSNPLGGGLRIGKIDADGPDGDGQYHHYLTLWMFALNRMSVASGDRKYNEQAISLAKAIHAPFFVNRGSGKPRMVWKMSMDLDEALVGSEGNLDPIDGFVVFRLLQATQKHFGITTATGEAEAGGDDDVLREEINDYRRVMDRKGHHFVSSDPLDLGMTLWTMHWVTNERWTQEIVERCFERVYDLLETSQQLSRNPKYRLAFREFGMALGIKCMAAQDPEKERSIDLRSYADQILESWETAMEVSLGDEKRDTTPESLRAITRVMFATALIPGAFQRGYFGPEPRL</sequence>
<protein>
    <submittedName>
        <fullName evidence="1">Uncharacterized protein</fullName>
    </submittedName>
</protein>
<name>A0ABR4I403_9EURO</name>
<keyword evidence="2" id="KW-1185">Reference proteome</keyword>
<accession>A0ABR4I403</accession>
<reference evidence="1 2" key="1">
    <citation type="submission" date="2024-07" db="EMBL/GenBank/DDBJ databases">
        <title>Section-level genome sequencing and comparative genomics of Aspergillus sections Usti and Cavernicolus.</title>
        <authorList>
            <consortium name="Lawrence Berkeley National Laboratory"/>
            <person name="Nybo J.L."/>
            <person name="Vesth T.C."/>
            <person name="Theobald S."/>
            <person name="Frisvad J.C."/>
            <person name="Larsen T.O."/>
            <person name="Kjaerboelling I."/>
            <person name="Rothschild-Mancinelli K."/>
            <person name="Lyhne E.K."/>
            <person name="Kogle M.E."/>
            <person name="Barry K."/>
            <person name="Clum A."/>
            <person name="Na H."/>
            <person name="Ledsgaard L."/>
            <person name="Lin J."/>
            <person name="Lipzen A."/>
            <person name="Kuo A."/>
            <person name="Riley R."/>
            <person name="Mondo S."/>
            <person name="Labutti K."/>
            <person name="Haridas S."/>
            <person name="Pangalinan J."/>
            <person name="Salamov A.A."/>
            <person name="Simmons B.A."/>
            <person name="Magnuson J.K."/>
            <person name="Chen J."/>
            <person name="Drula E."/>
            <person name="Henrissat B."/>
            <person name="Wiebenga A."/>
            <person name="Lubbers R.J."/>
            <person name="Gomes A.C."/>
            <person name="Makela M.R."/>
            <person name="Stajich J."/>
            <person name="Grigoriev I.V."/>
            <person name="Mortensen U.H."/>
            <person name="De Vries R.P."/>
            <person name="Baker S.E."/>
            <person name="Andersen M.R."/>
        </authorList>
    </citation>
    <scope>NUCLEOTIDE SEQUENCE [LARGE SCALE GENOMIC DNA]</scope>
    <source>
        <strain evidence="1 2">CBS 588.65</strain>
    </source>
</reference>
<dbReference type="Proteomes" id="UP001610334">
    <property type="component" value="Unassembled WGS sequence"/>
</dbReference>
<evidence type="ECO:0000313" key="2">
    <source>
        <dbReference type="Proteomes" id="UP001610334"/>
    </source>
</evidence>
<dbReference type="EMBL" id="JBFXLT010000002">
    <property type="protein sequence ID" value="KAL2822487.1"/>
    <property type="molecule type" value="Genomic_DNA"/>
</dbReference>